<dbReference type="EMBL" id="BMAT01001134">
    <property type="protein sequence ID" value="GFR80472.1"/>
    <property type="molecule type" value="Genomic_DNA"/>
</dbReference>
<keyword evidence="3" id="KW-1185">Reference proteome</keyword>
<sequence>MRVSGGGLNVAVNKSSPGRSVVRTGAGGGYEKREMGKYKSLEERLRHPKELLANAADVPYSCQPTNFISVPTVTNSNQPQIGGININTCNRRGNEAWAALLVSGQSPLTASAVPGPSPD</sequence>
<proteinExistence type="predicted"/>
<reference evidence="2 3" key="1">
    <citation type="journal article" date="2021" name="Elife">
        <title>Chloroplast acquisition without the gene transfer in kleptoplastic sea slugs, Plakobranchus ocellatus.</title>
        <authorList>
            <person name="Maeda T."/>
            <person name="Takahashi S."/>
            <person name="Yoshida T."/>
            <person name="Shimamura S."/>
            <person name="Takaki Y."/>
            <person name="Nagai Y."/>
            <person name="Toyoda A."/>
            <person name="Suzuki Y."/>
            <person name="Arimoto A."/>
            <person name="Ishii H."/>
            <person name="Satoh N."/>
            <person name="Nishiyama T."/>
            <person name="Hasebe M."/>
            <person name="Maruyama T."/>
            <person name="Minagawa J."/>
            <person name="Obokata J."/>
            <person name="Shigenobu S."/>
        </authorList>
    </citation>
    <scope>NUCLEOTIDE SEQUENCE [LARGE SCALE GENOMIC DNA]</scope>
</reference>
<gene>
    <name evidence="2" type="ORF">ElyMa_000582200</name>
</gene>
<name>A0AAV4G4E4_9GAST</name>
<dbReference type="AlphaFoldDB" id="A0AAV4G4E4"/>
<feature type="region of interest" description="Disordered" evidence="1">
    <location>
        <begin position="1"/>
        <end position="34"/>
    </location>
</feature>
<accession>A0AAV4G4E4</accession>
<evidence type="ECO:0000256" key="1">
    <source>
        <dbReference type="SAM" id="MobiDB-lite"/>
    </source>
</evidence>
<organism evidence="2 3">
    <name type="scientific">Elysia marginata</name>
    <dbReference type="NCBI Taxonomy" id="1093978"/>
    <lineage>
        <taxon>Eukaryota</taxon>
        <taxon>Metazoa</taxon>
        <taxon>Spiralia</taxon>
        <taxon>Lophotrochozoa</taxon>
        <taxon>Mollusca</taxon>
        <taxon>Gastropoda</taxon>
        <taxon>Heterobranchia</taxon>
        <taxon>Euthyneura</taxon>
        <taxon>Panpulmonata</taxon>
        <taxon>Sacoglossa</taxon>
        <taxon>Placobranchoidea</taxon>
        <taxon>Plakobranchidae</taxon>
        <taxon>Elysia</taxon>
    </lineage>
</organism>
<evidence type="ECO:0000313" key="3">
    <source>
        <dbReference type="Proteomes" id="UP000762676"/>
    </source>
</evidence>
<dbReference type="Proteomes" id="UP000762676">
    <property type="component" value="Unassembled WGS sequence"/>
</dbReference>
<evidence type="ECO:0000313" key="2">
    <source>
        <dbReference type="EMBL" id="GFR80472.1"/>
    </source>
</evidence>
<protein>
    <submittedName>
        <fullName evidence="2">Uncharacterized protein</fullName>
    </submittedName>
</protein>
<comment type="caution">
    <text evidence="2">The sequence shown here is derived from an EMBL/GenBank/DDBJ whole genome shotgun (WGS) entry which is preliminary data.</text>
</comment>